<gene>
    <name evidence="3" type="ORF">ABID56_002457</name>
</gene>
<dbReference type="PROSITE" id="PS50113">
    <property type="entry name" value="PAC"/>
    <property type="match status" value="1"/>
</dbReference>
<dbReference type="InterPro" id="IPR043128">
    <property type="entry name" value="Rev_trsase/Diguanyl_cyclase"/>
</dbReference>
<feature type="domain" description="PAC" evidence="1">
    <location>
        <begin position="255"/>
        <end position="307"/>
    </location>
</feature>
<dbReference type="InterPro" id="IPR000700">
    <property type="entry name" value="PAS-assoc_C"/>
</dbReference>
<dbReference type="InterPro" id="IPR000014">
    <property type="entry name" value="PAS"/>
</dbReference>
<dbReference type="NCBIfam" id="TIGR00229">
    <property type="entry name" value="sensory_box"/>
    <property type="match status" value="1"/>
</dbReference>
<evidence type="ECO:0000313" key="3">
    <source>
        <dbReference type="EMBL" id="MET3684330.1"/>
    </source>
</evidence>
<dbReference type="CDD" id="cd00130">
    <property type="entry name" value="PAS"/>
    <property type="match status" value="1"/>
</dbReference>
<keyword evidence="4" id="KW-1185">Reference proteome</keyword>
<dbReference type="SUPFAM" id="SSF55781">
    <property type="entry name" value="GAF domain-like"/>
    <property type="match status" value="1"/>
</dbReference>
<dbReference type="PANTHER" id="PTHR46663:SF3">
    <property type="entry name" value="SLL0267 PROTEIN"/>
    <property type="match status" value="1"/>
</dbReference>
<dbReference type="InterPro" id="IPR029787">
    <property type="entry name" value="Nucleotide_cyclase"/>
</dbReference>
<protein>
    <submittedName>
        <fullName evidence="3">Diguanylate cyclase (GGDEF)-like protein/PAS domain S-box-containing protein</fullName>
    </submittedName>
</protein>
<dbReference type="Gene3D" id="3.30.450.20">
    <property type="entry name" value="PAS domain"/>
    <property type="match status" value="1"/>
</dbReference>
<dbReference type="CDD" id="cd01949">
    <property type="entry name" value="GGDEF"/>
    <property type="match status" value="1"/>
</dbReference>
<dbReference type="InterPro" id="IPR052163">
    <property type="entry name" value="DGC-Regulatory_Protein"/>
</dbReference>
<dbReference type="PROSITE" id="PS50887">
    <property type="entry name" value="GGDEF"/>
    <property type="match status" value="1"/>
</dbReference>
<sequence>MVKPINVEQLLVEQSEVVHLMAQDEIPLNDTLNKLIETLDMTLPGVWTTLLFYDEERDVLTDGMGPSFPAKFFEEVGEVPVANGEGSCGTSAFFREPIIVENIKTDWRYAPYRKQIAEQYNLKASWSHPVITSKHQLVGTLAFYIDEAREPSEAELNVLDIFANLAAVIIEKKTSEELLKTARNVLEKTPTIIIKWSAEEGWPIEFVSQNINQFGYDAKDLMKQGMSYSSIMHPDDVLTIGSKVAYYIENDVREYEQEYRILTADDEVRWVSDRTMLEVDHYGEVVGFQGILFDITARKQVEEQAQYLANNDPLTGLANRRYFKHKFELALEEAKESNAQLGVLYLDCDNFKEINDELGHDIGDEFLQHFAKRLNNVLRDDDLIARIGGDEFNILLNDVETKEQVNRVAERILEVVFEPWELQGVLYHITVSIGVSFFPQDGSKADELIKRADQALYGAKFNGKNGVVWYESLTEE</sequence>
<organism evidence="3 4">
    <name type="scientific">Alkalibacillus flavidus</name>
    <dbReference type="NCBI Taxonomy" id="546021"/>
    <lineage>
        <taxon>Bacteria</taxon>
        <taxon>Bacillati</taxon>
        <taxon>Bacillota</taxon>
        <taxon>Bacilli</taxon>
        <taxon>Bacillales</taxon>
        <taxon>Bacillaceae</taxon>
        <taxon>Alkalibacillus</taxon>
    </lineage>
</organism>
<dbReference type="RefSeq" id="WP_354221584.1">
    <property type="nucleotide sequence ID" value="NZ_JBEPMX010000016.1"/>
</dbReference>
<name>A0ABV2L070_9BACI</name>
<dbReference type="Proteomes" id="UP001549167">
    <property type="component" value="Unassembled WGS sequence"/>
</dbReference>
<accession>A0ABV2L070</accession>
<dbReference type="InterPro" id="IPR029016">
    <property type="entry name" value="GAF-like_dom_sf"/>
</dbReference>
<dbReference type="NCBIfam" id="TIGR00254">
    <property type="entry name" value="GGDEF"/>
    <property type="match status" value="1"/>
</dbReference>
<dbReference type="InterPro" id="IPR000160">
    <property type="entry name" value="GGDEF_dom"/>
</dbReference>
<dbReference type="InterPro" id="IPR013655">
    <property type="entry name" value="PAS_fold_3"/>
</dbReference>
<dbReference type="InterPro" id="IPR035965">
    <property type="entry name" value="PAS-like_dom_sf"/>
</dbReference>
<dbReference type="SUPFAM" id="SSF55073">
    <property type="entry name" value="Nucleotide cyclase"/>
    <property type="match status" value="1"/>
</dbReference>
<evidence type="ECO:0000313" key="4">
    <source>
        <dbReference type="Proteomes" id="UP001549167"/>
    </source>
</evidence>
<dbReference type="InterPro" id="IPR003018">
    <property type="entry name" value="GAF"/>
</dbReference>
<dbReference type="Pfam" id="PF08447">
    <property type="entry name" value="PAS_3"/>
    <property type="match status" value="1"/>
</dbReference>
<dbReference type="SMART" id="SM00065">
    <property type="entry name" value="GAF"/>
    <property type="match status" value="1"/>
</dbReference>
<dbReference type="InterPro" id="IPR001610">
    <property type="entry name" value="PAC"/>
</dbReference>
<proteinExistence type="predicted"/>
<dbReference type="SMART" id="SM00267">
    <property type="entry name" value="GGDEF"/>
    <property type="match status" value="1"/>
</dbReference>
<dbReference type="Pfam" id="PF13185">
    <property type="entry name" value="GAF_2"/>
    <property type="match status" value="1"/>
</dbReference>
<dbReference type="SUPFAM" id="SSF55785">
    <property type="entry name" value="PYP-like sensor domain (PAS domain)"/>
    <property type="match status" value="1"/>
</dbReference>
<dbReference type="PANTHER" id="PTHR46663">
    <property type="entry name" value="DIGUANYLATE CYCLASE DGCT-RELATED"/>
    <property type="match status" value="1"/>
</dbReference>
<feature type="domain" description="GGDEF" evidence="2">
    <location>
        <begin position="339"/>
        <end position="472"/>
    </location>
</feature>
<dbReference type="SMART" id="SM00086">
    <property type="entry name" value="PAC"/>
    <property type="match status" value="1"/>
</dbReference>
<evidence type="ECO:0000259" key="2">
    <source>
        <dbReference type="PROSITE" id="PS50887"/>
    </source>
</evidence>
<dbReference type="Gene3D" id="3.30.450.40">
    <property type="match status" value="1"/>
</dbReference>
<evidence type="ECO:0000259" key="1">
    <source>
        <dbReference type="PROSITE" id="PS50113"/>
    </source>
</evidence>
<dbReference type="Gene3D" id="3.30.70.270">
    <property type="match status" value="1"/>
</dbReference>
<comment type="caution">
    <text evidence="3">The sequence shown here is derived from an EMBL/GenBank/DDBJ whole genome shotgun (WGS) entry which is preliminary data.</text>
</comment>
<dbReference type="Pfam" id="PF00990">
    <property type="entry name" value="GGDEF"/>
    <property type="match status" value="1"/>
</dbReference>
<reference evidence="3 4" key="1">
    <citation type="submission" date="2024-06" db="EMBL/GenBank/DDBJ databases">
        <title>Genomic Encyclopedia of Type Strains, Phase IV (KMG-IV): sequencing the most valuable type-strain genomes for metagenomic binning, comparative biology and taxonomic classification.</title>
        <authorList>
            <person name="Goeker M."/>
        </authorList>
    </citation>
    <scope>NUCLEOTIDE SEQUENCE [LARGE SCALE GENOMIC DNA]</scope>
    <source>
        <strain evidence="3 4">DSM 23520</strain>
    </source>
</reference>
<dbReference type="EMBL" id="JBEPMX010000016">
    <property type="protein sequence ID" value="MET3684330.1"/>
    <property type="molecule type" value="Genomic_DNA"/>
</dbReference>